<feature type="non-terminal residue" evidence="1">
    <location>
        <position position="1"/>
    </location>
</feature>
<evidence type="ECO:0000313" key="1">
    <source>
        <dbReference type="EMBL" id="KAF3947109.1"/>
    </source>
</evidence>
<dbReference type="EMBL" id="JRKL02008170">
    <property type="protein sequence ID" value="KAF3947109.1"/>
    <property type="molecule type" value="Genomic_DNA"/>
</dbReference>
<dbReference type="AlphaFoldDB" id="A0A8J4QGP3"/>
<dbReference type="OrthoDB" id="1724516at2759"/>
<organism evidence="1 2">
    <name type="scientific">Castanea mollissima</name>
    <name type="common">Chinese chestnut</name>
    <dbReference type="NCBI Taxonomy" id="60419"/>
    <lineage>
        <taxon>Eukaryota</taxon>
        <taxon>Viridiplantae</taxon>
        <taxon>Streptophyta</taxon>
        <taxon>Embryophyta</taxon>
        <taxon>Tracheophyta</taxon>
        <taxon>Spermatophyta</taxon>
        <taxon>Magnoliopsida</taxon>
        <taxon>eudicotyledons</taxon>
        <taxon>Gunneridae</taxon>
        <taxon>Pentapetalae</taxon>
        <taxon>rosids</taxon>
        <taxon>fabids</taxon>
        <taxon>Fagales</taxon>
        <taxon>Fagaceae</taxon>
        <taxon>Castanea</taxon>
    </lineage>
</organism>
<proteinExistence type="predicted"/>
<gene>
    <name evidence="1" type="ORF">CMV_026712</name>
</gene>
<dbReference type="Proteomes" id="UP000737018">
    <property type="component" value="Unassembled WGS sequence"/>
</dbReference>
<name>A0A8J4QGP3_9ROSI</name>
<comment type="caution">
    <text evidence="1">The sequence shown here is derived from an EMBL/GenBank/DDBJ whole genome shotgun (WGS) entry which is preliminary data.</text>
</comment>
<protein>
    <submittedName>
        <fullName evidence="1">Uncharacterized protein</fullName>
    </submittedName>
</protein>
<keyword evidence="2" id="KW-1185">Reference proteome</keyword>
<sequence>LDRESCGRGTRKACDFEIVQMLVVDTKPDEYVKRVVSKINATARMKVVANKKRLKQKKNPTNKTCQGSC</sequence>
<reference evidence="1" key="1">
    <citation type="submission" date="2020-03" db="EMBL/GenBank/DDBJ databases">
        <title>Castanea mollissima Vanexum genome sequencing.</title>
        <authorList>
            <person name="Staton M."/>
        </authorList>
    </citation>
    <scope>NUCLEOTIDE SEQUENCE</scope>
    <source>
        <tissue evidence="1">Leaf</tissue>
    </source>
</reference>
<accession>A0A8J4QGP3</accession>
<evidence type="ECO:0000313" key="2">
    <source>
        <dbReference type="Proteomes" id="UP000737018"/>
    </source>
</evidence>